<keyword evidence="4" id="KW-1185">Reference proteome</keyword>
<feature type="transmembrane region" description="Helical" evidence="2">
    <location>
        <begin position="822"/>
        <end position="843"/>
    </location>
</feature>
<organism evidence="3 4">
    <name type="scientific">Stachybotrys chlorohalonatus (strain IBT 40285)</name>
    <dbReference type="NCBI Taxonomy" id="1283841"/>
    <lineage>
        <taxon>Eukaryota</taxon>
        <taxon>Fungi</taxon>
        <taxon>Dikarya</taxon>
        <taxon>Ascomycota</taxon>
        <taxon>Pezizomycotina</taxon>
        <taxon>Sordariomycetes</taxon>
        <taxon>Hypocreomycetidae</taxon>
        <taxon>Hypocreales</taxon>
        <taxon>Stachybotryaceae</taxon>
        <taxon>Stachybotrys</taxon>
    </lineage>
</organism>
<sequence length="1187" mass="132790">MASQTEPRAAGVSPEMFMRPSDGRLVPLILQSIEDPRVMPETSQWTRMGKPPSRLPSLMHVSCWITSPLDGDNYTPAAVAWVVLRFLVAWPLLLVLGAGFDDIWKFNASLEVGYSGLATTADQRYDTVRFGEGNPEREFSRLRPSARAESQGPGSDVEPATQHTTYLDNIGLDSGLEAVSRPRSGPARQTSAAPIRPRYLCLARDFDTGQHETVKVSDYLEREGDDADLEFVFVSYTRLQFRVATEQEIDAYDYPDEATREANRQLAASDRQILIRWGVDAAKRAGKRAFWLDFECVRDEDGVARSSSSSEDVYRICDIVRAAHSMIIAIGPPTSDKIASILAGEDTPEHNRENVTPWLRQWGSRLWTLPELLLCPREYRIQLYVFGDASEPKAMAKRNFAERAWDDAEAVRNLVNHFEGSAILTPQHLIEAGLTCFSRRQTDQFSQGDVAYAIMGLFPNRQRPAIVPSDSGLHAFARLCLANDSGSFLERLICLDPLPGAPWFQMTDRWGARLRDVHATIQVREVLDEETVLLDGVHGATIHWDSIDAEPMFVRPNMLSTLFVMLHTMNVLVPKAFFFMIIIVIEVGGRRRRSSFPHGPILGYVAGTVTIMSLFAMLVPWVLFLSRKAVGLPVRPRLIGIEGTVDVATVEKYLWGYKRGVFTDNTPQDYSDAGATPTGLRDEGFQFTLVDTQMLTLTHFHAARPPTAMLICGNDGGKQRALLCSYDWETKTFRRQKTMRVAYRDLDLLHRVDGLRYVLTKHTDETRSPLTNGPVSPLAIKAPDNEIEHEWMAEHIFFCLCIVASKIPWITFPDQRDDEYFIVNNAYSVNFILAQPLAALLLYRVPMNRIFQYITVLKGFIHFPPAITNMYYEYINAVVLFCVQGSIDGIFFLTLMTWTWSWYHKEQLPIRFLAWGVATSLIIDGVIVTLDSYNGEGGLFRKAFTIIVTPIFFSLAFMGSGKVGGPMEVTWLSTPQKLYTVESAAVCQQGLKALVEAWPSRKVKYMAYTRPLLYFVLSMSTTATTSYNVAMREPIVAGGLLLVVVAVAVIVTRLPNISFPIMGACSLISGVFLVLPSAWKQSQLMLIAIRLHDIVLPLLWAHIATDASEWFDATIAGASSLAGTSTGMMLSRTTAFERLAVRMPMLVVQAALWAVLWFHGRGGKTKPVAVARRNSESEEGINIAVDP</sequence>
<protein>
    <recommendedName>
        <fullName evidence="5">Heterokaryon incompatibility domain-containing protein</fullName>
    </recommendedName>
</protein>
<gene>
    <name evidence="3" type="ORF">S40285_00066</name>
</gene>
<evidence type="ECO:0000313" key="3">
    <source>
        <dbReference type="EMBL" id="KFA69115.1"/>
    </source>
</evidence>
<feature type="transmembrane region" description="Helical" evidence="2">
    <location>
        <begin position="939"/>
        <end position="958"/>
    </location>
</feature>
<dbReference type="OrthoDB" id="2624308at2759"/>
<dbReference type="HOGENOM" id="CLU_007987_0_0_1"/>
<proteinExistence type="predicted"/>
<keyword evidence="2" id="KW-1133">Transmembrane helix</keyword>
<dbReference type="Proteomes" id="UP000028524">
    <property type="component" value="Unassembled WGS sequence"/>
</dbReference>
<keyword evidence="2" id="KW-0812">Transmembrane</keyword>
<dbReference type="EMBL" id="KL659601">
    <property type="protein sequence ID" value="KFA69115.1"/>
    <property type="molecule type" value="Genomic_DNA"/>
</dbReference>
<feature type="transmembrane region" description="Helical" evidence="2">
    <location>
        <begin position="1035"/>
        <end position="1052"/>
    </location>
</feature>
<keyword evidence="2" id="KW-0472">Membrane</keyword>
<feature type="transmembrane region" description="Helical" evidence="2">
    <location>
        <begin position="1011"/>
        <end position="1029"/>
    </location>
</feature>
<feature type="transmembrane region" description="Helical" evidence="2">
    <location>
        <begin position="878"/>
        <end position="900"/>
    </location>
</feature>
<name>A0A084QYT0_STAC4</name>
<dbReference type="STRING" id="1283841.A0A084QYT0"/>
<accession>A0A084QYT0</accession>
<feature type="transmembrane region" description="Helical" evidence="2">
    <location>
        <begin position="1059"/>
        <end position="1079"/>
    </location>
</feature>
<evidence type="ECO:0000313" key="4">
    <source>
        <dbReference type="Proteomes" id="UP000028524"/>
    </source>
</evidence>
<feature type="region of interest" description="Disordered" evidence="1">
    <location>
        <begin position="134"/>
        <end position="161"/>
    </location>
</feature>
<evidence type="ECO:0008006" key="5">
    <source>
        <dbReference type="Google" id="ProtNLM"/>
    </source>
</evidence>
<evidence type="ECO:0000256" key="2">
    <source>
        <dbReference type="SAM" id="Phobius"/>
    </source>
</evidence>
<evidence type="ECO:0000256" key="1">
    <source>
        <dbReference type="SAM" id="MobiDB-lite"/>
    </source>
</evidence>
<feature type="transmembrane region" description="Helical" evidence="2">
    <location>
        <begin position="601"/>
        <end position="625"/>
    </location>
</feature>
<reference evidence="3 4" key="1">
    <citation type="journal article" date="2014" name="BMC Genomics">
        <title>Comparative genome sequencing reveals chemotype-specific gene clusters in the toxigenic black mold Stachybotrys.</title>
        <authorList>
            <person name="Semeiks J."/>
            <person name="Borek D."/>
            <person name="Otwinowski Z."/>
            <person name="Grishin N.V."/>
        </authorList>
    </citation>
    <scope>NUCLEOTIDE SEQUENCE [LARGE SCALE GENOMIC DNA]</scope>
    <source>
        <strain evidence="3 4">IBT 40285</strain>
    </source>
</reference>
<feature type="transmembrane region" description="Helical" evidence="2">
    <location>
        <begin position="562"/>
        <end position="585"/>
    </location>
</feature>
<feature type="transmembrane region" description="Helical" evidence="2">
    <location>
        <begin position="912"/>
        <end position="933"/>
    </location>
</feature>
<dbReference type="InParanoid" id="A0A084QYT0"/>
<dbReference type="AlphaFoldDB" id="A0A084QYT0"/>
<feature type="transmembrane region" description="Helical" evidence="2">
    <location>
        <begin position="1139"/>
        <end position="1158"/>
    </location>
</feature>